<dbReference type="Proteomes" id="UP000294588">
    <property type="component" value="Unassembled WGS sequence"/>
</dbReference>
<reference evidence="1" key="1">
    <citation type="submission" date="2019-03" db="EMBL/GenBank/DDBJ databases">
        <title>Candidatus Syntrophosphaera thermopropionivorans: a novel player in syntrophic propionate oxidation during anaerobic digestion.</title>
        <authorList>
            <person name="Dyksma S."/>
        </authorList>
    </citation>
    <scope>NUCLEOTIDE SEQUENCE</scope>
    <source>
        <strain evidence="1">W5</strain>
    </source>
</reference>
<evidence type="ECO:0000313" key="2">
    <source>
        <dbReference type="Proteomes" id="UP000294588"/>
    </source>
</evidence>
<protein>
    <submittedName>
        <fullName evidence="1">Bifunctional phosphopantothenoylcysteine decarboxylase/phosphopantothenate--cysteine ligase CoaBC</fullName>
        <ecNumber evidence="1">4.1.1.36</ecNumber>
        <ecNumber evidence="1">6.3.2.5</ecNumber>
    </submittedName>
</protein>
<comment type="caution">
    <text evidence="1">The sequence shown here is derived from an EMBL/GenBank/DDBJ whole genome shotgun (WGS) entry which is preliminary data.</text>
</comment>
<gene>
    <name evidence="1" type="primary">coaBC</name>
    <name evidence="1" type="ORF">E0946_05140</name>
</gene>
<accession>A0AC61QIP6</accession>
<evidence type="ECO:0000313" key="1">
    <source>
        <dbReference type="EMBL" id="TDF72799.1"/>
    </source>
</evidence>
<organism evidence="1 2">
    <name type="scientific">Candidatus Syntrophosphaera thermopropionivorans</name>
    <dbReference type="NCBI Taxonomy" id="2593015"/>
    <lineage>
        <taxon>Bacteria</taxon>
        <taxon>Pseudomonadati</taxon>
        <taxon>Candidatus Cloacimonadota</taxon>
        <taxon>Candidatus Cloacimonadia</taxon>
        <taxon>Candidatus Cloacimonadales</taxon>
        <taxon>Candidatus Cloacimonadaceae</taxon>
        <taxon>Candidatus Syntrophosphaera</taxon>
    </lineage>
</organism>
<dbReference type="EC" id="6.3.2.5" evidence="1"/>
<dbReference type="EC" id="4.1.1.36" evidence="1"/>
<name>A0AC61QIP6_9BACT</name>
<proteinExistence type="predicted"/>
<keyword evidence="1" id="KW-0436">Ligase</keyword>
<dbReference type="EMBL" id="SMOG01000015">
    <property type="protein sequence ID" value="TDF72799.1"/>
    <property type="molecule type" value="Genomic_DNA"/>
</dbReference>
<keyword evidence="1" id="KW-0456">Lyase</keyword>
<sequence>MEGKILLCVTGGIAAYKAIDLASQLTKSGFEVKTAMTKNALKFVSALNFSAITNQSVHTDLFEDSDPIPHIHLADWADLTVVAPATANIIAKAAQGIGDDLVSTILLSQPKPVLYVPAMNVHIYEHPATQNNLKILKDRGNYILEPETGLLACGYEGKGKYPPNEEVIYAIRCYLKYPADLTGKKVLVTAGATAEPIDPMRMITNKSSGKMGLSIARAFALRGAEVTLIYGIMSESIPYYIKKSIFAPTAKLMYDAVMEHSKDYNIIVQCAAVSDYKPVKPSTQKLKKSGNFNLELVATPDILEHLGKIKPKKQKLVGFAAESEHILENAREKLVKKNLDLICANNLETAGKDETTLNLIRAGTTKATKSVQLTGNKFDVALQLVEYIVNL</sequence>
<keyword evidence="2" id="KW-1185">Reference proteome</keyword>